<comment type="similarity">
    <text evidence="1 7">Belongs to the iron/ascorbate-dependent oxidoreductase family.</text>
</comment>
<dbReference type="InterPro" id="IPR027443">
    <property type="entry name" value="IPNS-like_sf"/>
</dbReference>
<dbReference type="Gene3D" id="2.60.120.330">
    <property type="entry name" value="B-lactam Antibiotic, Isopenicillin N Synthase, Chain"/>
    <property type="match status" value="1"/>
</dbReference>
<organism evidence="9 10">
    <name type="scientific">Lupinus angustifolius</name>
    <name type="common">Narrow-leaved blue lupine</name>
    <dbReference type="NCBI Taxonomy" id="3871"/>
    <lineage>
        <taxon>Eukaryota</taxon>
        <taxon>Viridiplantae</taxon>
        <taxon>Streptophyta</taxon>
        <taxon>Embryophyta</taxon>
        <taxon>Tracheophyta</taxon>
        <taxon>Spermatophyta</taxon>
        <taxon>Magnoliopsida</taxon>
        <taxon>eudicotyledons</taxon>
        <taxon>Gunneridae</taxon>
        <taxon>Pentapetalae</taxon>
        <taxon>rosids</taxon>
        <taxon>fabids</taxon>
        <taxon>Fabales</taxon>
        <taxon>Fabaceae</taxon>
        <taxon>Papilionoideae</taxon>
        <taxon>50 kb inversion clade</taxon>
        <taxon>genistoids sensu lato</taxon>
        <taxon>core genistoids</taxon>
        <taxon>Genisteae</taxon>
        <taxon>Lupinus</taxon>
    </lineage>
</organism>
<evidence type="ECO:0000256" key="1">
    <source>
        <dbReference type="ARBA" id="ARBA00008056"/>
    </source>
</evidence>
<dbReference type="SUPFAM" id="SSF51197">
    <property type="entry name" value="Clavaminate synthase-like"/>
    <property type="match status" value="1"/>
</dbReference>
<reference evidence="9 10" key="1">
    <citation type="journal article" date="2017" name="Plant Biotechnol. J.">
        <title>A comprehensive draft genome sequence for lupin (Lupinus angustifolius), an emerging health food: insights into plant-microbe interactions and legume evolution.</title>
        <authorList>
            <person name="Hane J.K."/>
            <person name="Ming Y."/>
            <person name="Kamphuis L.G."/>
            <person name="Nelson M.N."/>
            <person name="Garg G."/>
            <person name="Atkins C.A."/>
            <person name="Bayer P.E."/>
            <person name="Bravo A."/>
            <person name="Bringans S."/>
            <person name="Cannon S."/>
            <person name="Edwards D."/>
            <person name="Foley R."/>
            <person name="Gao L.L."/>
            <person name="Harrison M.J."/>
            <person name="Huang W."/>
            <person name="Hurgobin B."/>
            <person name="Li S."/>
            <person name="Liu C.W."/>
            <person name="McGrath A."/>
            <person name="Morahan G."/>
            <person name="Murray J."/>
            <person name="Weller J."/>
            <person name="Jian J."/>
            <person name="Singh K.B."/>
        </authorList>
    </citation>
    <scope>NUCLEOTIDE SEQUENCE [LARGE SCALE GENOMIC DNA]</scope>
    <source>
        <strain evidence="10">cv. Tanjil</strain>
        <tissue evidence="9">Whole plant</tissue>
    </source>
</reference>
<dbReference type="InterPro" id="IPR026992">
    <property type="entry name" value="DIOX_N"/>
</dbReference>
<dbReference type="AlphaFoldDB" id="A0A4P1RIC1"/>
<accession>A0A4P1RIC1</accession>
<evidence type="ECO:0000313" key="10">
    <source>
        <dbReference type="Proteomes" id="UP000188354"/>
    </source>
</evidence>
<dbReference type="EMBL" id="CM007365">
    <property type="protein sequence ID" value="OIW11486.1"/>
    <property type="molecule type" value="Genomic_DNA"/>
</dbReference>
<evidence type="ECO:0000313" key="9">
    <source>
        <dbReference type="EMBL" id="OIW11486.1"/>
    </source>
</evidence>
<feature type="domain" description="Fe2OG dioxygenase" evidence="8">
    <location>
        <begin position="163"/>
        <end position="267"/>
    </location>
</feature>
<dbReference type="PROSITE" id="PS51471">
    <property type="entry name" value="FE2OG_OXY"/>
    <property type="match status" value="1"/>
</dbReference>
<dbReference type="InterPro" id="IPR005123">
    <property type="entry name" value="Oxoglu/Fe-dep_dioxygenase_dom"/>
</dbReference>
<dbReference type="Gramene" id="OIW11486">
    <property type="protein sequence ID" value="OIW11486"/>
    <property type="gene ID" value="TanjilG_26852"/>
</dbReference>
<dbReference type="PANTHER" id="PTHR47990">
    <property type="entry name" value="2-OXOGLUTARATE (2OG) AND FE(II)-DEPENDENT OXYGENASE SUPERFAMILY PROTEIN-RELATED"/>
    <property type="match status" value="1"/>
</dbReference>
<evidence type="ECO:0000256" key="2">
    <source>
        <dbReference type="ARBA" id="ARBA00022723"/>
    </source>
</evidence>
<dbReference type="FunFam" id="2.60.120.330:FF:000022">
    <property type="entry name" value="Probable 2-oxoglutarate-dependent dioxygenase AOP1.2"/>
    <property type="match status" value="1"/>
</dbReference>
<protein>
    <recommendedName>
        <fullName evidence="8">Fe2OG dioxygenase domain-containing protein</fullName>
    </recommendedName>
</protein>
<dbReference type="KEGG" id="lang:109348194"/>
<evidence type="ECO:0000256" key="4">
    <source>
        <dbReference type="ARBA" id="ARBA00023002"/>
    </source>
</evidence>
<keyword evidence="10" id="KW-1185">Reference proteome</keyword>
<keyword evidence="4 7" id="KW-0560">Oxidoreductase</keyword>
<dbReference type="InterPro" id="IPR050231">
    <property type="entry name" value="Iron_ascorbate_oxido_reductase"/>
</dbReference>
<dbReference type="Pfam" id="PF14226">
    <property type="entry name" value="DIOX_N"/>
    <property type="match status" value="1"/>
</dbReference>
<name>A0A4P1RIC1_LUPAN</name>
<proteinExistence type="inferred from homology"/>
<dbReference type="STRING" id="3871.A0A4P1RIC1"/>
<dbReference type="Pfam" id="PF03171">
    <property type="entry name" value="2OG-FeII_Oxy"/>
    <property type="match status" value="1"/>
</dbReference>
<keyword evidence="3" id="KW-0223">Dioxygenase</keyword>
<dbReference type="InterPro" id="IPR044861">
    <property type="entry name" value="IPNS-like_FE2OG_OXY"/>
</dbReference>
<dbReference type="Proteomes" id="UP000188354">
    <property type="component" value="Chromosome LG05"/>
</dbReference>
<keyword evidence="2 7" id="KW-0479">Metal-binding</keyword>
<dbReference type="OrthoDB" id="288590at2759"/>
<evidence type="ECO:0000256" key="7">
    <source>
        <dbReference type="RuleBase" id="RU003682"/>
    </source>
</evidence>
<dbReference type="GO" id="GO:0046872">
    <property type="term" value="F:metal ion binding"/>
    <property type="evidence" value="ECO:0007669"/>
    <property type="project" value="UniProtKB-KW"/>
</dbReference>
<evidence type="ECO:0000256" key="6">
    <source>
        <dbReference type="ARBA" id="ARBA00057022"/>
    </source>
</evidence>
<comment type="function">
    <text evidence="6">Probable 2-oxoglutarate-dependent dioxygenase that may be involved in glucosinolates biosynthesis. May play a role in the production of aliphatic glucosinolates.</text>
</comment>
<keyword evidence="5 7" id="KW-0408">Iron</keyword>
<sequence length="315" mass="36300">MGSQSQSPLHVVDFTDENMKPGTGAWFSACNVVRTALEDHGCFIAHYNRVGKELCDSVVCAMEHLFALPIETKVQKTSEKLFRGYLGQITWLPLYESLGVDNPLTMDGCQKFAHIMWPQGNNRFCESINDYAKLLGELDHMAKRMVFESYGVDMKRCDSFIESSNYVLRCMQYRTVKMNENELGMHCHTDLSTISIVHQLNNLNGLEIKIMEGEWCGVDASPNLFVVMAGDALQVWSNRRIRSCEHRVIMNAKKIRYSMGLFSFIDNMVHIPEELVNEQHPLRYKPIFNHDEYISFYDKEKIKDHNSRIEAYCGI</sequence>
<evidence type="ECO:0000259" key="8">
    <source>
        <dbReference type="PROSITE" id="PS51471"/>
    </source>
</evidence>
<gene>
    <name evidence="9" type="ORF">TanjilG_26852</name>
</gene>
<dbReference type="GO" id="GO:0051213">
    <property type="term" value="F:dioxygenase activity"/>
    <property type="evidence" value="ECO:0007669"/>
    <property type="project" value="UniProtKB-KW"/>
</dbReference>
<evidence type="ECO:0000256" key="3">
    <source>
        <dbReference type="ARBA" id="ARBA00022964"/>
    </source>
</evidence>
<evidence type="ECO:0000256" key="5">
    <source>
        <dbReference type="ARBA" id="ARBA00023004"/>
    </source>
</evidence>